<dbReference type="Gene3D" id="3.10.129.10">
    <property type="entry name" value="Hotdog Thioesterase"/>
    <property type="match status" value="1"/>
</dbReference>
<dbReference type="AlphaFoldDB" id="A0A2N9ANG6"/>
<evidence type="ECO:0000256" key="1">
    <source>
        <dbReference type="ARBA" id="ARBA00005953"/>
    </source>
</evidence>
<keyword evidence="2" id="KW-0378">Hydrolase</keyword>
<dbReference type="Pfam" id="PF13279">
    <property type="entry name" value="4HBT_2"/>
    <property type="match status" value="1"/>
</dbReference>
<accession>A0A2N9ANG6</accession>
<sequence>MTEDRLSADRTNARDTRAAYPRLVPLTTRWGDNDVYGHVNNVVYYAFFDTAVNGILVEAGALDIARSPVIGLVVETGCRYFAPIAFLDRITAGVRVAHLGRTSVRYEIAIFREDEAEAAAQGHFVHVYVDRETRRPVPLPERLRAVLAELAVVRGEAP</sequence>
<dbReference type="SUPFAM" id="SSF54637">
    <property type="entry name" value="Thioesterase/thiol ester dehydrase-isomerase"/>
    <property type="match status" value="1"/>
</dbReference>
<proteinExistence type="inferred from homology"/>
<dbReference type="PANTHER" id="PTHR31793:SF27">
    <property type="entry name" value="NOVEL THIOESTERASE SUPERFAMILY DOMAIN AND SAPOSIN A-TYPE DOMAIN CONTAINING PROTEIN (0610012H03RIK)"/>
    <property type="match status" value="1"/>
</dbReference>
<evidence type="ECO:0000313" key="4">
    <source>
        <dbReference type="Proteomes" id="UP000233769"/>
    </source>
</evidence>
<dbReference type="InterPro" id="IPR050563">
    <property type="entry name" value="4-hydroxybenzoyl-CoA_TE"/>
</dbReference>
<dbReference type="GO" id="GO:0047617">
    <property type="term" value="F:fatty acyl-CoA hydrolase activity"/>
    <property type="evidence" value="ECO:0007669"/>
    <property type="project" value="TreeGrafter"/>
</dbReference>
<organism evidence="3 4">
    <name type="scientific">Methylorubrum extorquens</name>
    <name type="common">Methylobacterium dichloromethanicum</name>
    <name type="synonym">Methylobacterium extorquens</name>
    <dbReference type="NCBI Taxonomy" id="408"/>
    <lineage>
        <taxon>Bacteria</taxon>
        <taxon>Pseudomonadati</taxon>
        <taxon>Pseudomonadota</taxon>
        <taxon>Alphaproteobacteria</taxon>
        <taxon>Hyphomicrobiales</taxon>
        <taxon>Methylobacteriaceae</taxon>
        <taxon>Methylorubrum</taxon>
    </lineage>
</organism>
<dbReference type="PANTHER" id="PTHR31793">
    <property type="entry name" value="4-HYDROXYBENZOYL-COA THIOESTERASE FAMILY MEMBER"/>
    <property type="match status" value="1"/>
</dbReference>
<dbReference type="InterPro" id="IPR029069">
    <property type="entry name" value="HotDog_dom_sf"/>
</dbReference>
<name>A0A2N9ANG6_METEX</name>
<evidence type="ECO:0000256" key="2">
    <source>
        <dbReference type="ARBA" id="ARBA00022801"/>
    </source>
</evidence>
<dbReference type="Proteomes" id="UP000233769">
    <property type="component" value="Chromosome tk0001"/>
</dbReference>
<dbReference type="CDD" id="cd00586">
    <property type="entry name" value="4HBT"/>
    <property type="match status" value="1"/>
</dbReference>
<reference evidence="4" key="1">
    <citation type="submission" date="2017-10" db="EMBL/GenBank/DDBJ databases">
        <authorList>
            <person name="Regsiter A."/>
            <person name="William W."/>
        </authorList>
    </citation>
    <scope>NUCLEOTIDE SEQUENCE [LARGE SCALE GENOMIC DNA]</scope>
</reference>
<gene>
    <name evidence="3" type="ORF">TK0001_2312</name>
</gene>
<dbReference type="EMBL" id="LT962688">
    <property type="protein sequence ID" value="SOR28914.1"/>
    <property type="molecule type" value="Genomic_DNA"/>
</dbReference>
<protein>
    <submittedName>
        <fullName evidence="3">Thioesterase superfamily protein</fullName>
    </submittedName>
</protein>
<evidence type="ECO:0000313" key="3">
    <source>
        <dbReference type="EMBL" id="SOR28914.1"/>
    </source>
</evidence>
<comment type="similarity">
    <text evidence="1">Belongs to the 4-hydroxybenzoyl-CoA thioesterase family.</text>
</comment>